<dbReference type="EMBL" id="JADEYP010000013">
    <property type="protein sequence ID" value="MCA5005252.1"/>
    <property type="molecule type" value="Genomic_DNA"/>
</dbReference>
<gene>
    <name evidence="1" type="ORF">IPZ78_08815</name>
</gene>
<accession>A0ABS7Z6M1</accession>
<organism evidence="1 2">
    <name type="scientific">Sphingobacterium bovistauri</name>
    <dbReference type="NCBI Taxonomy" id="2781959"/>
    <lineage>
        <taxon>Bacteria</taxon>
        <taxon>Pseudomonadati</taxon>
        <taxon>Bacteroidota</taxon>
        <taxon>Sphingobacteriia</taxon>
        <taxon>Sphingobacteriales</taxon>
        <taxon>Sphingobacteriaceae</taxon>
        <taxon>Sphingobacterium</taxon>
    </lineage>
</organism>
<protein>
    <recommendedName>
        <fullName evidence="3">Leucine-rich repeat domain-containing protein</fullName>
    </recommendedName>
</protein>
<sequence>MYIGTTTAGRKDHFIVLEKGDDAKSVQELITEKNIKNLIISREIKEEDFLGNPDFKSIFQLVEILHLNKIEIGESEKLYAFQNLKRFEIVDCTHHCKEPIDFLNFTNLEEVVMPYSKRFVNLFNHPKLKMIMLENFNQPKFIFPENNVLETLSIEKSKDCDWSSLTNFNNLISLYLVKVPSLIDISWMPHLSNLKDIELSNCKKVENCIENIANIKTLDTIFLSYMGDFETLEPLKKLSHLKELNIENGGKLTDNKNVDFLFDMPNLEFGIDMRNCKCSDNCVK</sequence>
<evidence type="ECO:0008006" key="3">
    <source>
        <dbReference type="Google" id="ProtNLM"/>
    </source>
</evidence>
<dbReference type="SUPFAM" id="SSF52058">
    <property type="entry name" value="L domain-like"/>
    <property type="match status" value="1"/>
</dbReference>
<name>A0ABS7Z6M1_9SPHI</name>
<dbReference type="InterPro" id="IPR032675">
    <property type="entry name" value="LRR_dom_sf"/>
</dbReference>
<dbReference type="Proteomes" id="UP001165302">
    <property type="component" value="Unassembled WGS sequence"/>
</dbReference>
<dbReference type="Gene3D" id="3.80.10.10">
    <property type="entry name" value="Ribonuclease Inhibitor"/>
    <property type="match status" value="1"/>
</dbReference>
<evidence type="ECO:0000313" key="2">
    <source>
        <dbReference type="Proteomes" id="UP001165302"/>
    </source>
</evidence>
<dbReference type="RefSeq" id="WP_225552804.1">
    <property type="nucleotide sequence ID" value="NZ_JADEYP010000013.1"/>
</dbReference>
<reference evidence="1" key="1">
    <citation type="submission" date="2020-10" db="EMBL/GenBank/DDBJ databases">
        <authorList>
            <person name="Lu T."/>
            <person name="Wang Q."/>
            <person name="Han X."/>
        </authorList>
    </citation>
    <scope>NUCLEOTIDE SEQUENCE</scope>
    <source>
        <strain evidence="1">WQ 366</strain>
    </source>
</reference>
<proteinExistence type="predicted"/>
<evidence type="ECO:0000313" key="1">
    <source>
        <dbReference type="EMBL" id="MCA5005252.1"/>
    </source>
</evidence>
<comment type="caution">
    <text evidence="1">The sequence shown here is derived from an EMBL/GenBank/DDBJ whole genome shotgun (WGS) entry which is preliminary data.</text>
</comment>
<keyword evidence="2" id="KW-1185">Reference proteome</keyword>